<feature type="transmembrane region" description="Helical" evidence="1">
    <location>
        <begin position="121"/>
        <end position="139"/>
    </location>
</feature>
<accession>A0A5N6KYH9</accession>
<dbReference type="OrthoDB" id="4941332at2759"/>
<reference evidence="2 3" key="1">
    <citation type="submission" date="2019-06" db="EMBL/GenBank/DDBJ databases">
        <title>A chromosomal-level reference genome of Carpinus fangiana (Coryloideae, Betulaceae).</title>
        <authorList>
            <person name="Yang X."/>
            <person name="Wang Z."/>
            <person name="Zhang L."/>
            <person name="Hao G."/>
            <person name="Liu J."/>
            <person name="Yang Y."/>
        </authorList>
    </citation>
    <scope>NUCLEOTIDE SEQUENCE [LARGE SCALE GENOMIC DNA]</scope>
    <source>
        <strain evidence="2">Cfa_2016G</strain>
        <tissue evidence="2">Leaf</tissue>
    </source>
</reference>
<evidence type="ECO:0000313" key="2">
    <source>
        <dbReference type="EMBL" id="KAB8360761.1"/>
    </source>
</evidence>
<evidence type="ECO:0000313" key="3">
    <source>
        <dbReference type="Proteomes" id="UP000327013"/>
    </source>
</evidence>
<dbReference type="AlphaFoldDB" id="A0A5N6KYH9"/>
<keyword evidence="1" id="KW-1133">Transmembrane helix</keyword>
<keyword evidence="1" id="KW-0812">Transmembrane</keyword>
<feature type="transmembrane region" description="Helical" evidence="1">
    <location>
        <begin position="230"/>
        <end position="251"/>
    </location>
</feature>
<keyword evidence="3" id="KW-1185">Reference proteome</keyword>
<comment type="caution">
    <text evidence="2">The sequence shown here is derived from an EMBL/GenBank/DDBJ whole genome shotgun (WGS) entry which is preliminary data.</text>
</comment>
<evidence type="ECO:0000256" key="1">
    <source>
        <dbReference type="SAM" id="Phobius"/>
    </source>
</evidence>
<keyword evidence="1" id="KW-0472">Membrane</keyword>
<gene>
    <name evidence="2" type="ORF">FH972_024495</name>
</gene>
<name>A0A5N6KYH9_9ROSI</name>
<dbReference type="Proteomes" id="UP000327013">
    <property type="component" value="Unassembled WGS sequence"/>
</dbReference>
<feature type="transmembrane region" description="Helical" evidence="1">
    <location>
        <begin position="90"/>
        <end position="115"/>
    </location>
</feature>
<organism evidence="2 3">
    <name type="scientific">Carpinus fangiana</name>
    <dbReference type="NCBI Taxonomy" id="176857"/>
    <lineage>
        <taxon>Eukaryota</taxon>
        <taxon>Viridiplantae</taxon>
        <taxon>Streptophyta</taxon>
        <taxon>Embryophyta</taxon>
        <taxon>Tracheophyta</taxon>
        <taxon>Spermatophyta</taxon>
        <taxon>Magnoliopsida</taxon>
        <taxon>eudicotyledons</taxon>
        <taxon>Gunneridae</taxon>
        <taxon>Pentapetalae</taxon>
        <taxon>rosids</taxon>
        <taxon>fabids</taxon>
        <taxon>Fagales</taxon>
        <taxon>Betulaceae</taxon>
        <taxon>Carpinus</taxon>
    </lineage>
</organism>
<proteinExistence type="predicted"/>
<sequence length="481" mass="53392">MDPWSLSATIKAAARNRPQRGPLVVLERVASLLTLGTPEVEGYAIERFGHKLGTVILLVTFVDVGALQEMHLNINAWTDKQTLAWRSSMLATYNAISVAGAIFATIGVTALQLQLLSEGHWIARAFLATSVPIGTFSLLTSTSLQQKISSLNSALSIRLWLSRGRPNATSKYSSILQDLPLEASLTSIQLIQLPGQLLAIAGSLFVIGFGLSLLFAWLGQVQNASDDRNVFIFFIVVVAFTALNILLLLGMRAISQSRTTRHYSSSNWPDLWKPKEESLFSSLWDDKKMKEQLGLPNDSDGTALHNHLSLTLDTVQKLLTKQSEARTESEVRQVIQKYRSMLQKCMFGMRSGVDSRFMTEFLMDLTSDAEGERVAEGLQDIRRRLLNQLIGLGGTQHESIVQRVVHTLKMGESLKATSMPALRNTRHLSLVLDAMLREGPADELLEQLERVLVELEKIFQEAEIEAVPKRETGLIRTTAVE</sequence>
<feature type="transmembrane region" description="Helical" evidence="1">
    <location>
        <begin position="197"/>
        <end position="218"/>
    </location>
</feature>
<dbReference type="EMBL" id="VIBQ01000017">
    <property type="protein sequence ID" value="KAB8360761.1"/>
    <property type="molecule type" value="Genomic_DNA"/>
</dbReference>
<protein>
    <submittedName>
        <fullName evidence="2">Uncharacterized protein</fullName>
    </submittedName>
</protein>